<dbReference type="InterPro" id="IPR000209">
    <property type="entry name" value="Peptidase_S8/S53_dom"/>
</dbReference>
<comment type="subcellular location">
    <subcellularLocation>
        <location evidence="1">Secreted</location>
    </subcellularLocation>
</comment>
<dbReference type="InterPro" id="IPR015500">
    <property type="entry name" value="Peptidase_S8_subtilisin-rel"/>
</dbReference>
<dbReference type="InterPro" id="IPR007280">
    <property type="entry name" value="Peptidase_C_arc/bac"/>
</dbReference>
<dbReference type="InterPro" id="IPR036852">
    <property type="entry name" value="Peptidase_S8/S53_dom_sf"/>
</dbReference>
<feature type="active site" description="Charge relay system" evidence="9">
    <location>
        <position position="253"/>
    </location>
</feature>
<evidence type="ECO:0000256" key="3">
    <source>
        <dbReference type="ARBA" id="ARBA00022525"/>
    </source>
</evidence>
<dbReference type="GO" id="GO:0004252">
    <property type="term" value="F:serine-type endopeptidase activity"/>
    <property type="evidence" value="ECO:0007669"/>
    <property type="project" value="UniProtKB-UniRule"/>
</dbReference>
<evidence type="ECO:0000256" key="2">
    <source>
        <dbReference type="ARBA" id="ARBA00011073"/>
    </source>
</evidence>
<evidence type="ECO:0000256" key="8">
    <source>
        <dbReference type="ARBA" id="ARBA00023145"/>
    </source>
</evidence>
<evidence type="ECO:0000256" key="5">
    <source>
        <dbReference type="ARBA" id="ARBA00022729"/>
    </source>
</evidence>
<accession>A0A4V5ZPV3</accession>
<dbReference type="GO" id="GO:0006508">
    <property type="term" value="P:proteolysis"/>
    <property type="evidence" value="ECO:0007669"/>
    <property type="project" value="UniProtKB-KW"/>
</dbReference>
<feature type="domain" description="Peptidase S8/S53" evidence="12">
    <location>
        <begin position="186"/>
        <end position="473"/>
    </location>
</feature>
<organism evidence="14 15">
    <name type="scientific">Luteimonas gilva</name>
    <dbReference type="NCBI Taxonomy" id="2572684"/>
    <lineage>
        <taxon>Bacteria</taxon>
        <taxon>Pseudomonadati</taxon>
        <taxon>Pseudomonadota</taxon>
        <taxon>Gammaproteobacteria</taxon>
        <taxon>Lysobacterales</taxon>
        <taxon>Lysobacteraceae</taxon>
        <taxon>Luteimonas</taxon>
    </lineage>
</organism>
<evidence type="ECO:0000256" key="9">
    <source>
        <dbReference type="PROSITE-ProRule" id="PRU01240"/>
    </source>
</evidence>
<feature type="signal peptide" evidence="11">
    <location>
        <begin position="1"/>
        <end position="27"/>
    </location>
</feature>
<keyword evidence="6 9" id="KW-0378">Hydrolase</keyword>
<evidence type="ECO:0000256" key="11">
    <source>
        <dbReference type="SAM" id="SignalP"/>
    </source>
</evidence>
<comment type="caution">
    <text evidence="14">The sequence shown here is derived from an EMBL/GenBank/DDBJ whole genome shotgun (WGS) entry which is preliminary data.</text>
</comment>
<name>A0A4V5ZPV3_9GAMM</name>
<proteinExistence type="inferred from homology"/>
<dbReference type="InterPro" id="IPR034176">
    <property type="entry name" value="Peptidases_S8_13"/>
</dbReference>
<keyword evidence="3" id="KW-0964">Secreted</keyword>
<evidence type="ECO:0000256" key="7">
    <source>
        <dbReference type="ARBA" id="ARBA00022825"/>
    </source>
</evidence>
<dbReference type="PROSITE" id="PS00136">
    <property type="entry name" value="SUBTILASE_ASP"/>
    <property type="match status" value="1"/>
</dbReference>
<reference evidence="14 15" key="1">
    <citation type="submission" date="2019-04" db="EMBL/GenBank/DDBJ databases">
        <title>Reference strain of H23.</title>
        <authorList>
            <person name="Luo X."/>
        </authorList>
    </citation>
    <scope>NUCLEOTIDE SEQUENCE [LARGE SCALE GENOMIC DNA]</scope>
    <source>
        <strain evidence="14 15">H23</strain>
    </source>
</reference>
<dbReference type="EMBL" id="SZUA01000002">
    <property type="protein sequence ID" value="TKR30543.1"/>
    <property type="molecule type" value="Genomic_DNA"/>
</dbReference>
<evidence type="ECO:0000313" key="14">
    <source>
        <dbReference type="EMBL" id="TKR30543.1"/>
    </source>
</evidence>
<keyword evidence="7 9" id="KW-0720">Serine protease</keyword>
<dbReference type="Pfam" id="PF04151">
    <property type="entry name" value="PPC"/>
    <property type="match status" value="1"/>
</dbReference>
<dbReference type="Gene3D" id="2.60.120.380">
    <property type="match status" value="1"/>
</dbReference>
<dbReference type="SUPFAM" id="SSF52743">
    <property type="entry name" value="Subtilisin-like"/>
    <property type="match status" value="1"/>
</dbReference>
<dbReference type="PROSITE" id="PS00138">
    <property type="entry name" value="SUBTILASE_SER"/>
    <property type="match status" value="1"/>
</dbReference>
<dbReference type="CDD" id="cd07496">
    <property type="entry name" value="Peptidases_S8_13"/>
    <property type="match status" value="1"/>
</dbReference>
<dbReference type="PRINTS" id="PR00723">
    <property type="entry name" value="SUBTILISIN"/>
</dbReference>
<feature type="domain" description="Peptidase C-terminal archaeal/bacterial" evidence="13">
    <location>
        <begin position="530"/>
        <end position="598"/>
    </location>
</feature>
<dbReference type="Proteomes" id="UP000308707">
    <property type="component" value="Unassembled WGS sequence"/>
</dbReference>
<comment type="similarity">
    <text evidence="2 9 10">Belongs to the peptidase S8 family.</text>
</comment>
<dbReference type="InterPro" id="IPR050131">
    <property type="entry name" value="Peptidase_S8_subtilisin-like"/>
</dbReference>
<evidence type="ECO:0000256" key="6">
    <source>
        <dbReference type="ARBA" id="ARBA00022801"/>
    </source>
</evidence>
<keyword evidence="15" id="KW-1185">Reference proteome</keyword>
<dbReference type="Gene3D" id="3.40.50.200">
    <property type="entry name" value="Peptidase S8/S53 domain"/>
    <property type="match status" value="1"/>
</dbReference>
<evidence type="ECO:0000256" key="1">
    <source>
        <dbReference type="ARBA" id="ARBA00004613"/>
    </source>
</evidence>
<gene>
    <name evidence="14" type="ORF">FCE95_10530</name>
</gene>
<feature type="chain" id="PRO_5020442376" evidence="11">
    <location>
        <begin position="28"/>
        <end position="614"/>
    </location>
</feature>
<evidence type="ECO:0000259" key="13">
    <source>
        <dbReference type="Pfam" id="PF04151"/>
    </source>
</evidence>
<feature type="active site" description="Charge relay system" evidence="9">
    <location>
        <position position="195"/>
    </location>
</feature>
<dbReference type="PROSITE" id="PS51892">
    <property type="entry name" value="SUBTILASE"/>
    <property type="match status" value="1"/>
</dbReference>
<dbReference type="OrthoDB" id="9790784at2"/>
<dbReference type="InterPro" id="IPR023828">
    <property type="entry name" value="Peptidase_S8_Ser-AS"/>
</dbReference>
<dbReference type="PANTHER" id="PTHR43806">
    <property type="entry name" value="PEPTIDASE S8"/>
    <property type="match status" value="1"/>
</dbReference>
<protein>
    <submittedName>
        <fullName evidence="14">Protease</fullName>
    </submittedName>
</protein>
<dbReference type="PANTHER" id="PTHR43806:SF11">
    <property type="entry name" value="CEREVISIN-RELATED"/>
    <property type="match status" value="1"/>
</dbReference>
<keyword evidence="4 9" id="KW-0645">Protease</keyword>
<keyword evidence="5 11" id="KW-0732">Signal</keyword>
<dbReference type="Pfam" id="PF00082">
    <property type="entry name" value="Peptidase_S8"/>
    <property type="match status" value="1"/>
</dbReference>
<keyword evidence="8" id="KW-0865">Zymogen</keyword>
<dbReference type="InterPro" id="IPR023827">
    <property type="entry name" value="Peptidase_S8_Asp-AS"/>
</dbReference>
<dbReference type="AlphaFoldDB" id="A0A4V5ZPV3"/>
<evidence type="ECO:0000256" key="10">
    <source>
        <dbReference type="RuleBase" id="RU003355"/>
    </source>
</evidence>
<dbReference type="GO" id="GO:0005576">
    <property type="term" value="C:extracellular region"/>
    <property type="evidence" value="ECO:0007669"/>
    <property type="project" value="UniProtKB-SubCell"/>
</dbReference>
<evidence type="ECO:0000259" key="12">
    <source>
        <dbReference type="Pfam" id="PF00082"/>
    </source>
</evidence>
<dbReference type="RefSeq" id="WP_137266973.1">
    <property type="nucleotide sequence ID" value="NZ_SZUA01000002.1"/>
</dbReference>
<evidence type="ECO:0000313" key="15">
    <source>
        <dbReference type="Proteomes" id="UP000308707"/>
    </source>
</evidence>
<dbReference type="FunFam" id="3.40.50.200:FF:000022">
    <property type="entry name" value="Extracellular protease"/>
    <property type="match status" value="1"/>
</dbReference>
<feature type="active site" description="Charge relay system" evidence="9">
    <location>
        <position position="438"/>
    </location>
</feature>
<sequence>MQQRSRTTFCLLAAAVAVAMAASPIMAGQRAPLRAVTQPASTAQDGRVDRLIVRYRSGTALRADKTRAAAAVRNAATRSGLAATDARYVRSTATGADVVKLSRPLDRASAAALMRTLRADPNIAHVEPDVRMTHTGAAFAKAPVAARAGATPNLTPNDPYFGQYQWHLHHATGGIRAPSAWNSATGEGVVVAVIDTGIVQHDDIDANVLEGYDFITDAFVSRRETDERVPGAHDYGDWNDDPNQCPVSPSSFHGTHTAGTVAELTNNGLGMAGVAHNAKVLPVRVLGRCGGYMSDIADALVWASGGEVAGVPANENPAEVINMSLGGSGACTAGSEFQTAVDAAVANGSTVVVAAGNYNTNLSQFTPASCAGVIAVGATRITGGKSSFSNYGALVDLSAPGGDSVDGNPNGYVWQNINDSETSPENGQQNYGGMAGTSMSAPHVAGVVAMLQSVAQAPLTPAEVETLLKNTARAFPVNIPSGTPMGVGILDAEAALAGLVPPCQGPDCEPDATPIVNRSPVPGLMGNAGDEQLYSLDVPAGATNLNFLTYGGSGDVTVVVSFNKEPTATEYDLRSSRPGNNETIRIAAPKIGTYYIKLIGVAKFANVTLEARHN</sequence>
<evidence type="ECO:0000256" key="4">
    <source>
        <dbReference type="ARBA" id="ARBA00022670"/>
    </source>
</evidence>